<protein>
    <recommendedName>
        <fullName evidence="3">SCP domain-containing protein</fullName>
    </recommendedName>
</protein>
<evidence type="ECO:0000256" key="1">
    <source>
        <dbReference type="SAM" id="MobiDB-lite"/>
    </source>
</evidence>
<dbReference type="EMBL" id="JARK01000401">
    <property type="protein sequence ID" value="EYC37340.1"/>
    <property type="molecule type" value="Genomic_DNA"/>
</dbReference>
<comment type="caution">
    <text evidence="4">The sequence shown here is derived from an EMBL/GenBank/DDBJ whole genome shotgun (WGS) entry which is preliminary data.</text>
</comment>
<dbReference type="Proteomes" id="UP000024635">
    <property type="component" value="Unassembled WGS sequence"/>
</dbReference>
<dbReference type="CDD" id="cd05380">
    <property type="entry name" value="CAP_euk"/>
    <property type="match status" value="1"/>
</dbReference>
<evidence type="ECO:0000313" key="4">
    <source>
        <dbReference type="EMBL" id="EYC37340.1"/>
    </source>
</evidence>
<name>A0A016WCH7_9BILA</name>
<organism evidence="4 5">
    <name type="scientific">Ancylostoma ceylanicum</name>
    <dbReference type="NCBI Taxonomy" id="53326"/>
    <lineage>
        <taxon>Eukaryota</taxon>
        <taxon>Metazoa</taxon>
        <taxon>Ecdysozoa</taxon>
        <taxon>Nematoda</taxon>
        <taxon>Chromadorea</taxon>
        <taxon>Rhabditida</taxon>
        <taxon>Rhabditina</taxon>
        <taxon>Rhabditomorpha</taxon>
        <taxon>Strongyloidea</taxon>
        <taxon>Ancylostomatidae</taxon>
        <taxon>Ancylostomatinae</taxon>
        <taxon>Ancylostoma</taxon>
    </lineage>
</organism>
<feature type="region of interest" description="Disordered" evidence="1">
    <location>
        <begin position="29"/>
        <end position="190"/>
    </location>
</feature>
<sequence>MVSPTAVCVLLLALCGNLQGQAQHIQPQGQGNTQLQAAPQAQGNTQPQAAPQAQGNTQPQATPQGQGNTQPQATPQGQGNTQPQATPQGQGNTQPQAAPQGQGNTQPQAAPQGQGNTQPQAAPQGQGNTQPQAAPQGQGNTQPQAAPQGQGNTQPQAAPQGQGNQPQTNTTTTTERPTRPPWPKPNCGNSALTNQLRRVFLDMHNDFRGRIARGQTEVSAGWGIAPPAALMYRMKYDCGAESYAQQSVASCRRTELPAYATGGHKQNLFVLNQANLNPKAVIHYALSQWWSQLARFGMRSNMMFYQSEYHRRARNVLKWAKMAWWNNRKVGCAVKKCGSFYLVSCMYSPGGLYVNQPVYRVAAVCSGCPRGQCDGQALCRW</sequence>
<feature type="compositionally biased region" description="Low complexity" evidence="1">
    <location>
        <begin position="29"/>
        <end position="174"/>
    </location>
</feature>
<feature type="signal peptide" evidence="2">
    <location>
        <begin position="1"/>
        <end position="22"/>
    </location>
</feature>
<dbReference type="AlphaFoldDB" id="A0A016WCH7"/>
<proteinExistence type="predicted"/>
<dbReference type="STRING" id="53326.A0A016WCH7"/>
<dbReference type="SUPFAM" id="SSF55797">
    <property type="entry name" value="PR-1-like"/>
    <property type="match status" value="1"/>
</dbReference>
<dbReference type="InterPro" id="IPR014044">
    <property type="entry name" value="CAP_dom"/>
</dbReference>
<evidence type="ECO:0000259" key="3">
    <source>
        <dbReference type="SMART" id="SM00198"/>
    </source>
</evidence>
<dbReference type="Gene3D" id="3.40.33.10">
    <property type="entry name" value="CAP"/>
    <property type="match status" value="1"/>
</dbReference>
<dbReference type="Pfam" id="PF00188">
    <property type="entry name" value="CAP"/>
    <property type="match status" value="1"/>
</dbReference>
<gene>
    <name evidence="4" type="primary">Acey_s0801.g2418</name>
    <name evidence="4" type="synonym">ASP-s0801.g2418</name>
    <name evidence="4" type="ORF">Y032_0801g2418</name>
</gene>
<keyword evidence="5" id="KW-1185">Reference proteome</keyword>
<dbReference type="InterPro" id="IPR001283">
    <property type="entry name" value="CRISP-related"/>
</dbReference>
<reference evidence="5" key="1">
    <citation type="journal article" date="2015" name="Nat. Genet.">
        <title>The genome and transcriptome of the zoonotic hookworm Ancylostoma ceylanicum identify infection-specific gene families.</title>
        <authorList>
            <person name="Schwarz E.M."/>
            <person name="Hu Y."/>
            <person name="Antoshechkin I."/>
            <person name="Miller M.M."/>
            <person name="Sternberg P.W."/>
            <person name="Aroian R.V."/>
        </authorList>
    </citation>
    <scope>NUCLEOTIDE SEQUENCE</scope>
    <source>
        <strain evidence="5">HY135</strain>
    </source>
</reference>
<dbReference type="PANTHER" id="PTHR10334">
    <property type="entry name" value="CYSTEINE-RICH SECRETORY PROTEIN-RELATED"/>
    <property type="match status" value="1"/>
</dbReference>
<evidence type="ECO:0000313" key="5">
    <source>
        <dbReference type="Proteomes" id="UP000024635"/>
    </source>
</evidence>
<evidence type="ECO:0000256" key="2">
    <source>
        <dbReference type="SAM" id="SignalP"/>
    </source>
</evidence>
<dbReference type="SMART" id="SM00198">
    <property type="entry name" value="SCP"/>
    <property type="match status" value="1"/>
</dbReference>
<dbReference type="OrthoDB" id="414826at2759"/>
<keyword evidence="2" id="KW-0732">Signal</keyword>
<accession>A0A016WCH7</accession>
<dbReference type="InterPro" id="IPR035940">
    <property type="entry name" value="CAP_sf"/>
</dbReference>
<feature type="chain" id="PRO_5001491156" description="SCP domain-containing protein" evidence="2">
    <location>
        <begin position="23"/>
        <end position="381"/>
    </location>
</feature>
<feature type="domain" description="SCP" evidence="3">
    <location>
        <begin position="195"/>
        <end position="355"/>
    </location>
</feature>